<proteinExistence type="predicted"/>
<dbReference type="AlphaFoldDB" id="A0A0F9DRQ0"/>
<evidence type="ECO:0000313" key="1">
    <source>
        <dbReference type="EMBL" id="KKL64414.1"/>
    </source>
</evidence>
<dbReference type="EMBL" id="LAZR01027853">
    <property type="protein sequence ID" value="KKL64414.1"/>
    <property type="molecule type" value="Genomic_DNA"/>
</dbReference>
<reference evidence="1" key="1">
    <citation type="journal article" date="2015" name="Nature">
        <title>Complex archaea that bridge the gap between prokaryotes and eukaryotes.</title>
        <authorList>
            <person name="Spang A."/>
            <person name="Saw J.H."/>
            <person name="Jorgensen S.L."/>
            <person name="Zaremba-Niedzwiedzka K."/>
            <person name="Martijn J."/>
            <person name="Lind A.E."/>
            <person name="van Eijk R."/>
            <person name="Schleper C."/>
            <person name="Guy L."/>
            <person name="Ettema T.J."/>
        </authorList>
    </citation>
    <scope>NUCLEOTIDE SEQUENCE</scope>
</reference>
<sequence>MKNKEIRKSHYLLILIPISLIALGQIFGKIGSQFISIENFDIID</sequence>
<protein>
    <submittedName>
        <fullName evidence="1">Uncharacterized protein</fullName>
    </submittedName>
</protein>
<comment type="caution">
    <text evidence="1">The sequence shown here is derived from an EMBL/GenBank/DDBJ whole genome shotgun (WGS) entry which is preliminary data.</text>
</comment>
<gene>
    <name evidence="1" type="ORF">LCGC14_2165260</name>
</gene>
<feature type="non-terminal residue" evidence="1">
    <location>
        <position position="44"/>
    </location>
</feature>
<organism evidence="1">
    <name type="scientific">marine sediment metagenome</name>
    <dbReference type="NCBI Taxonomy" id="412755"/>
    <lineage>
        <taxon>unclassified sequences</taxon>
        <taxon>metagenomes</taxon>
        <taxon>ecological metagenomes</taxon>
    </lineage>
</organism>
<accession>A0A0F9DRQ0</accession>
<name>A0A0F9DRQ0_9ZZZZ</name>